<feature type="domain" description="YgjP-like metallopeptidase" evidence="1">
    <location>
        <begin position="38"/>
        <end position="246"/>
    </location>
</feature>
<name>A0A432WFU4_9GAMM</name>
<evidence type="ECO:0000259" key="1">
    <source>
        <dbReference type="Pfam" id="PF01863"/>
    </source>
</evidence>
<sequence length="261" mass="30675">MFPVSLFCKFGWQRYTIFASQFGDLPLNYTLSRSKRRRTIGITIKQGKVRVAAPESVALHRIDSFVASKQDWITRHLQAQQTRLRDLPKRLWQHGETLFWLGQAMRLEVRPGHRNTIEAIDNTLQIRLSRRCTQPAAQTQKLVQQWFRQQAQHWLDTHLADMPAAIATPPAAWRIANYTAKWGACSAQKTLSFSWRLFAAPEWVVRYVVLHELCHLTHFNHSPAYWALVEHYDTDYREAERWLKQHGHSLLNDDYFSFSPH</sequence>
<dbReference type="AlphaFoldDB" id="A0A432WFU4"/>
<dbReference type="PANTHER" id="PTHR30399:SF1">
    <property type="entry name" value="UTP PYROPHOSPHATASE"/>
    <property type="match status" value="1"/>
</dbReference>
<evidence type="ECO:0000313" key="2">
    <source>
        <dbReference type="EMBL" id="RUO32569.1"/>
    </source>
</evidence>
<dbReference type="Pfam" id="PF01863">
    <property type="entry name" value="YgjP-like"/>
    <property type="match status" value="1"/>
</dbReference>
<keyword evidence="3" id="KW-1185">Reference proteome</keyword>
<dbReference type="EMBL" id="PIPO01000004">
    <property type="protein sequence ID" value="RUO32569.1"/>
    <property type="molecule type" value="Genomic_DNA"/>
</dbReference>
<gene>
    <name evidence="2" type="ORF">CWE14_10540</name>
</gene>
<organism evidence="2 3">
    <name type="scientific">Aliidiomarina soli</name>
    <dbReference type="NCBI Taxonomy" id="1928574"/>
    <lineage>
        <taxon>Bacteria</taxon>
        <taxon>Pseudomonadati</taxon>
        <taxon>Pseudomonadota</taxon>
        <taxon>Gammaproteobacteria</taxon>
        <taxon>Alteromonadales</taxon>
        <taxon>Idiomarinaceae</taxon>
        <taxon>Aliidiomarina</taxon>
    </lineage>
</organism>
<dbReference type="CDD" id="cd07344">
    <property type="entry name" value="M48_yhfN_like"/>
    <property type="match status" value="1"/>
</dbReference>
<evidence type="ECO:0000313" key="3">
    <source>
        <dbReference type="Proteomes" id="UP000287823"/>
    </source>
</evidence>
<dbReference type="InterPro" id="IPR053136">
    <property type="entry name" value="UTP_pyrophosphatase-like"/>
</dbReference>
<proteinExistence type="predicted"/>
<accession>A0A432WFU4</accession>
<dbReference type="PANTHER" id="PTHR30399">
    <property type="entry name" value="UNCHARACTERIZED PROTEIN YGJP"/>
    <property type="match status" value="1"/>
</dbReference>
<dbReference type="Gene3D" id="3.30.2010.10">
    <property type="entry name" value="Metalloproteases ('zincins'), catalytic domain"/>
    <property type="match status" value="1"/>
</dbReference>
<dbReference type="Proteomes" id="UP000287823">
    <property type="component" value="Unassembled WGS sequence"/>
</dbReference>
<comment type="caution">
    <text evidence="2">The sequence shown here is derived from an EMBL/GenBank/DDBJ whole genome shotgun (WGS) entry which is preliminary data.</text>
</comment>
<protein>
    <recommendedName>
        <fullName evidence="1">YgjP-like metallopeptidase domain-containing protein</fullName>
    </recommendedName>
</protein>
<dbReference type="InterPro" id="IPR002725">
    <property type="entry name" value="YgjP-like_metallopeptidase"/>
</dbReference>
<reference evidence="2 3" key="1">
    <citation type="journal article" date="2011" name="Front. Microbiol.">
        <title>Genomic signatures of strain selection and enhancement in Bacillus atrophaeus var. globigii, a historical biowarfare simulant.</title>
        <authorList>
            <person name="Gibbons H.S."/>
            <person name="Broomall S.M."/>
            <person name="McNew L.A."/>
            <person name="Daligault H."/>
            <person name="Chapman C."/>
            <person name="Bruce D."/>
            <person name="Karavis M."/>
            <person name="Krepps M."/>
            <person name="McGregor P.A."/>
            <person name="Hong C."/>
            <person name="Park K.H."/>
            <person name="Akmal A."/>
            <person name="Feldman A."/>
            <person name="Lin J.S."/>
            <person name="Chang W.E."/>
            <person name="Higgs B.W."/>
            <person name="Demirev P."/>
            <person name="Lindquist J."/>
            <person name="Liem A."/>
            <person name="Fochler E."/>
            <person name="Read T.D."/>
            <person name="Tapia R."/>
            <person name="Johnson S."/>
            <person name="Bishop-Lilly K.A."/>
            <person name="Detter C."/>
            <person name="Han C."/>
            <person name="Sozhamannan S."/>
            <person name="Rosenzweig C.N."/>
            <person name="Skowronski E.W."/>
        </authorList>
    </citation>
    <scope>NUCLEOTIDE SEQUENCE [LARGE SCALE GENOMIC DNA]</scope>
    <source>
        <strain evidence="2 3">Y4G10-17</strain>
    </source>
</reference>